<comment type="caution">
    <text evidence="1">The sequence shown here is derived from an EMBL/GenBank/DDBJ whole genome shotgun (WGS) entry which is preliminary data.</text>
</comment>
<accession>A0ACC1R0Y2</accession>
<keyword evidence="2" id="KW-1185">Reference proteome</keyword>
<reference evidence="1" key="1">
    <citation type="submission" date="2022-07" db="EMBL/GenBank/DDBJ databases">
        <title>Genome Sequence of Lecanicillium saksenae.</title>
        <authorList>
            <person name="Buettner E."/>
        </authorList>
    </citation>
    <scope>NUCLEOTIDE SEQUENCE</scope>
    <source>
        <strain evidence="1">VT-O1</strain>
    </source>
</reference>
<dbReference type="Proteomes" id="UP001148737">
    <property type="component" value="Unassembled WGS sequence"/>
</dbReference>
<gene>
    <name evidence="1" type="ORF">NLG97_g2501</name>
</gene>
<evidence type="ECO:0000313" key="2">
    <source>
        <dbReference type="Proteomes" id="UP001148737"/>
    </source>
</evidence>
<dbReference type="EMBL" id="JANAKD010000172">
    <property type="protein sequence ID" value="KAJ3496648.1"/>
    <property type="molecule type" value="Genomic_DNA"/>
</dbReference>
<proteinExistence type="predicted"/>
<protein>
    <submittedName>
        <fullName evidence="1">Uncharacterized protein</fullName>
    </submittedName>
</protein>
<name>A0ACC1R0Y2_9HYPO</name>
<organism evidence="1 2">
    <name type="scientific">Lecanicillium saksenae</name>
    <dbReference type="NCBI Taxonomy" id="468837"/>
    <lineage>
        <taxon>Eukaryota</taxon>
        <taxon>Fungi</taxon>
        <taxon>Dikarya</taxon>
        <taxon>Ascomycota</taxon>
        <taxon>Pezizomycotina</taxon>
        <taxon>Sordariomycetes</taxon>
        <taxon>Hypocreomycetidae</taxon>
        <taxon>Hypocreales</taxon>
        <taxon>Cordycipitaceae</taxon>
        <taxon>Lecanicillium</taxon>
    </lineage>
</organism>
<evidence type="ECO:0000313" key="1">
    <source>
        <dbReference type="EMBL" id="KAJ3496648.1"/>
    </source>
</evidence>
<sequence length="95" mass="10713">MLRNSGTWQWKHLLDQGVLGNPTKANSPWVRQWDNTSQTPWVFNPQTNIFISYDDPQSLKVKVDYATSKGLAGAMVWSLNMDDSSNTLLSVLRSG</sequence>